<reference evidence="3" key="1">
    <citation type="journal article" date="2016" name="Genome Biol. Evol.">
        <title>Comparative 'omics' of the Fusarium fujikuroi species complex highlights differences in genetic potential and metabolite synthesis.</title>
        <authorList>
            <person name="Niehaus E.-M."/>
            <person name="Muensterkoetter M."/>
            <person name="Proctor R.H."/>
            <person name="Brown D.W."/>
            <person name="Sharon A."/>
            <person name="Idan Y."/>
            <person name="Oren-Young L."/>
            <person name="Sieber C.M."/>
            <person name="Novak O."/>
            <person name="Pencik A."/>
            <person name="Tarkowska D."/>
            <person name="Hromadova K."/>
            <person name="Freeman S."/>
            <person name="Maymon M."/>
            <person name="Elazar M."/>
            <person name="Youssef S.A."/>
            <person name="El-Shabrawy E.S.M."/>
            <person name="Shalaby A.B.A."/>
            <person name="Houterman P."/>
            <person name="Brock N.L."/>
            <person name="Burkhardt I."/>
            <person name="Tsavkelova E.A."/>
            <person name="Dickschat J.S."/>
            <person name="Galuszka P."/>
            <person name="Gueldener U."/>
            <person name="Tudzynski B."/>
        </authorList>
    </citation>
    <scope>NUCLEOTIDE SEQUENCE [LARGE SCALE GENOMIC DNA]</scope>
    <source>
        <strain evidence="3">MRC7560</strain>
    </source>
</reference>
<name>A0A1L7TBK7_FUSMA</name>
<dbReference type="AlphaFoldDB" id="A0A1L7TBK7"/>
<feature type="region of interest" description="Disordered" evidence="1">
    <location>
        <begin position="1"/>
        <end position="34"/>
    </location>
</feature>
<gene>
    <name evidence="2" type="ORF">FMAN_07520</name>
</gene>
<evidence type="ECO:0000313" key="3">
    <source>
        <dbReference type="Proteomes" id="UP000184255"/>
    </source>
</evidence>
<dbReference type="Proteomes" id="UP000184255">
    <property type="component" value="Unassembled WGS sequence"/>
</dbReference>
<proteinExistence type="predicted"/>
<sequence>MDAPSSSTSNSSAQQSPSVQMVPQPAPAQGNNGPSTDAFLQDFTLIAEAAKRAQMAIMIRDFEECGLAMIGKRKTRNRSHNHACLDNKSLSRQQEPVQLCASLQVVIGGFMRLWHVWLIAFHQSRLINALFTFFVFWQLNSTQGNAYRWILFLHY</sequence>
<accession>A0A1L7TBK7</accession>
<dbReference type="RefSeq" id="XP_041681745.1">
    <property type="nucleotide sequence ID" value="XM_041831153.1"/>
</dbReference>
<keyword evidence="3" id="KW-1185">Reference proteome</keyword>
<organism evidence="2 3">
    <name type="scientific">Fusarium mangiferae</name>
    <name type="common">Mango malformation disease fungus</name>
    <dbReference type="NCBI Taxonomy" id="192010"/>
    <lineage>
        <taxon>Eukaryota</taxon>
        <taxon>Fungi</taxon>
        <taxon>Dikarya</taxon>
        <taxon>Ascomycota</taxon>
        <taxon>Pezizomycotina</taxon>
        <taxon>Sordariomycetes</taxon>
        <taxon>Hypocreomycetidae</taxon>
        <taxon>Hypocreales</taxon>
        <taxon>Nectriaceae</taxon>
        <taxon>Fusarium</taxon>
        <taxon>Fusarium fujikuroi species complex</taxon>
    </lineage>
</organism>
<comment type="caution">
    <text evidence="2">The sequence shown here is derived from an EMBL/GenBank/DDBJ whole genome shotgun (WGS) entry which is preliminary data.</text>
</comment>
<feature type="compositionally biased region" description="Low complexity" evidence="1">
    <location>
        <begin position="1"/>
        <end position="29"/>
    </location>
</feature>
<protein>
    <submittedName>
        <fullName evidence="2">Uncharacterized protein</fullName>
    </submittedName>
</protein>
<evidence type="ECO:0000313" key="2">
    <source>
        <dbReference type="EMBL" id="CVK92627.1"/>
    </source>
</evidence>
<evidence type="ECO:0000256" key="1">
    <source>
        <dbReference type="SAM" id="MobiDB-lite"/>
    </source>
</evidence>
<dbReference type="GeneID" id="65086781"/>
<dbReference type="VEuPathDB" id="FungiDB:FMAN_07520"/>
<dbReference type="EMBL" id="FCQH01000005">
    <property type="protein sequence ID" value="CVK92627.1"/>
    <property type="molecule type" value="Genomic_DNA"/>
</dbReference>